<organism evidence="1 2">
    <name type="scientific">Pedobacter alluvionis</name>
    <dbReference type="NCBI Taxonomy" id="475253"/>
    <lineage>
        <taxon>Bacteria</taxon>
        <taxon>Pseudomonadati</taxon>
        <taxon>Bacteroidota</taxon>
        <taxon>Sphingobacteriia</taxon>
        <taxon>Sphingobacteriales</taxon>
        <taxon>Sphingobacteriaceae</taxon>
        <taxon>Pedobacter</taxon>
    </lineage>
</organism>
<dbReference type="AlphaFoldDB" id="A0A497XY40"/>
<evidence type="ECO:0000313" key="2">
    <source>
        <dbReference type="Proteomes" id="UP000273898"/>
    </source>
</evidence>
<evidence type="ECO:0000313" key="1">
    <source>
        <dbReference type="EMBL" id="RLJ73778.1"/>
    </source>
</evidence>
<gene>
    <name evidence="1" type="ORF">BCL90_3943</name>
</gene>
<accession>A0A497XY40</accession>
<dbReference type="EMBL" id="RCCK01000013">
    <property type="protein sequence ID" value="RLJ73778.1"/>
    <property type="molecule type" value="Genomic_DNA"/>
</dbReference>
<dbReference type="Proteomes" id="UP000273898">
    <property type="component" value="Unassembled WGS sequence"/>
</dbReference>
<comment type="caution">
    <text evidence="1">The sequence shown here is derived from an EMBL/GenBank/DDBJ whole genome shotgun (WGS) entry which is preliminary data.</text>
</comment>
<proteinExistence type="predicted"/>
<name>A0A497XY40_9SPHI</name>
<reference evidence="1 2" key="1">
    <citation type="submission" date="2018-10" db="EMBL/GenBank/DDBJ databases">
        <title>Genomic Encyclopedia of Archaeal and Bacterial Type Strains, Phase II (KMG-II): from individual species to whole genera.</title>
        <authorList>
            <person name="Goeker M."/>
        </authorList>
    </citation>
    <scope>NUCLEOTIDE SEQUENCE [LARGE SCALE GENOMIC DNA]</scope>
    <source>
        <strain evidence="1 2">DSM 19624</strain>
    </source>
</reference>
<sequence length="95" mass="10603">MLLAIQSPFSGILVANEDDDHIYTPNSVYSVNFSVHSVVKNIVVILHCVQDDNYIFYFKLFTKLNFNSFIPFTTKPATCLAPSGLKCVLSFLPLG</sequence>
<protein>
    <submittedName>
        <fullName evidence="1">Uncharacterized protein</fullName>
    </submittedName>
</protein>